<dbReference type="InParanoid" id="A0A1Y2E002"/>
<organism evidence="1 2">
    <name type="scientific">Pseudomassariella vexata</name>
    <dbReference type="NCBI Taxonomy" id="1141098"/>
    <lineage>
        <taxon>Eukaryota</taxon>
        <taxon>Fungi</taxon>
        <taxon>Dikarya</taxon>
        <taxon>Ascomycota</taxon>
        <taxon>Pezizomycotina</taxon>
        <taxon>Sordariomycetes</taxon>
        <taxon>Xylariomycetidae</taxon>
        <taxon>Amphisphaeriales</taxon>
        <taxon>Pseudomassariaceae</taxon>
        <taxon>Pseudomassariella</taxon>
    </lineage>
</organism>
<dbReference type="InterPro" id="IPR027417">
    <property type="entry name" value="P-loop_NTPase"/>
</dbReference>
<evidence type="ECO:0000313" key="2">
    <source>
        <dbReference type="Proteomes" id="UP000193689"/>
    </source>
</evidence>
<dbReference type="Gene3D" id="3.40.50.300">
    <property type="entry name" value="P-loop containing nucleotide triphosphate hydrolases"/>
    <property type="match status" value="1"/>
</dbReference>
<dbReference type="Proteomes" id="UP000193689">
    <property type="component" value="Unassembled WGS sequence"/>
</dbReference>
<keyword evidence="2" id="KW-1185">Reference proteome</keyword>
<gene>
    <name evidence="1" type="ORF">BCR38DRAFT_408633</name>
</gene>
<accession>A0A1Y2E002</accession>
<reference evidence="1 2" key="1">
    <citation type="submission" date="2016-07" db="EMBL/GenBank/DDBJ databases">
        <title>Pervasive Adenine N6-methylation of Active Genes in Fungi.</title>
        <authorList>
            <consortium name="DOE Joint Genome Institute"/>
            <person name="Mondo S.J."/>
            <person name="Dannebaum R.O."/>
            <person name="Kuo R.C."/>
            <person name="Labutti K."/>
            <person name="Haridas S."/>
            <person name="Kuo A."/>
            <person name="Salamov A."/>
            <person name="Ahrendt S.R."/>
            <person name="Lipzen A."/>
            <person name="Sullivan W."/>
            <person name="Andreopoulos W.B."/>
            <person name="Clum A."/>
            <person name="Lindquist E."/>
            <person name="Daum C."/>
            <person name="Ramamoorthy G.K."/>
            <person name="Gryganskyi A."/>
            <person name="Culley D."/>
            <person name="Magnuson J.K."/>
            <person name="James T.Y."/>
            <person name="O'Malley M.A."/>
            <person name="Stajich J.E."/>
            <person name="Spatafora J.W."/>
            <person name="Visel A."/>
            <person name="Grigoriev I.V."/>
        </authorList>
    </citation>
    <scope>NUCLEOTIDE SEQUENCE [LARGE SCALE GENOMIC DNA]</scope>
    <source>
        <strain evidence="1 2">CBS 129021</strain>
    </source>
</reference>
<name>A0A1Y2E002_9PEZI</name>
<dbReference type="GeneID" id="63774498"/>
<dbReference type="EMBL" id="MCFJ01000006">
    <property type="protein sequence ID" value="ORY64870.1"/>
    <property type="molecule type" value="Genomic_DNA"/>
</dbReference>
<proteinExistence type="predicted"/>
<sequence length="116" mass="13361">MCQEAIHVSEFGEEPIRTRGLRQVARGLRGAPLPNATTYLVASYRTQAIADIRVYPEAKFILVERDPDMWVRLMKNTVGARVEAIYKFPLSYSRRFANFMDEFSNFSAKLIDVNTR</sequence>
<evidence type="ECO:0000313" key="1">
    <source>
        <dbReference type="EMBL" id="ORY64870.1"/>
    </source>
</evidence>
<protein>
    <submittedName>
        <fullName evidence="1">Uncharacterized protein</fullName>
    </submittedName>
</protein>
<comment type="caution">
    <text evidence="1">The sequence shown here is derived from an EMBL/GenBank/DDBJ whole genome shotgun (WGS) entry which is preliminary data.</text>
</comment>
<dbReference type="AlphaFoldDB" id="A0A1Y2E002"/>
<dbReference type="Pfam" id="PF17784">
    <property type="entry name" value="Sulfotransfer_4"/>
    <property type="match status" value="1"/>
</dbReference>
<dbReference type="RefSeq" id="XP_040716022.1">
    <property type="nucleotide sequence ID" value="XM_040858286.1"/>
</dbReference>
<dbReference type="InterPro" id="IPR040632">
    <property type="entry name" value="Sulfotransfer_4"/>
</dbReference>